<proteinExistence type="inferred from homology"/>
<dbReference type="SUPFAM" id="SSF46785">
    <property type="entry name" value="Winged helix' DNA-binding domain"/>
    <property type="match status" value="1"/>
</dbReference>
<dbReference type="GO" id="GO:0046872">
    <property type="term" value="F:metal ion binding"/>
    <property type="evidence" value="ECO:0007669"/>
    <property type="project" value="UniProtKB-KW"/>
</dbReference>
<dbReference type="EC" id="3.4.11.18" evidence="9"/>
<evidence type="ECO:0000256" key="8">
    <source>
        <dbReference type="ARBA" id="ARBA00022801"/>
    </source>
</evidence>
<keyword evidence="5" id="KW-0963">Cytoplasm</keyword>
<dbReference type="STRING" id="944018.H8ZF02"/>
<dbReference type="InterPro" id="IPR000994">
    <property type="entry name" value="Pept_M24"/>
</dbReference>
<comment type="cofactor">
    <cofactor evidence="3">
        <name>Fe(2+)</name>
        <dbReference type="ChEBI" id="CHEBI:29033"/>
    </cofactor>
</comment>
<dbReference type="PANTHER" id="PTHR45777">
    <property type="entry name" value="METHIONINE AMINOPEPTIDASE 2"/>
    <property type="match status" value="1"/>
</dbReference>
<evidence type="ECO:0000256" key="4">
    <source>
        <dbReference type="ARBA" id="ARBA00022438"/>
    </source>
</evidence>
<evidence type="ECO:0000256" key="9">
    <source>
        <dbReference type="RuleBase" id="RU003653"/>
    </source>
</evidence>
<organism evidence="11">
    <name type="scientific">Nematocida ausubeli (strain ATCC PRA-371 / ERTm2)</name>
    <name type="common">Nematode killer fungus</name>
    <dbReference type="NCBI Taxonomy" id="1913371"/>
    <lineage>
        <taxon>Eukaryota</taxon>
        <taxon>Fungi</taxon>
        <taxon>Fungi incertae sedis</taxon>
        <taxon>Microsporidia</taxon>
        <taxon>Nematocida</taxon>
    </lineage>
</organism>
<keyword evidence="7 9" id="KW-0479">Metal-binding</keyword>
<protein>
    <recommendedName>
        <fullName evidence="9">Methionine aminopeptidase</fullName>
        <ecNumber evidence="9">3.4.11.18</ecNumber>
    </recommendedName>
</protein>
<comment type="catalytic activity">
    <reaction evidence="1 9">
        <text>Release of N-terminal amino acids, preferentially methionine, from peptides and arylamides.</text>
        <dbReference type="EC" id="3.4.11.18"/>
    </reaction>
</comment>
<dbReference type="Proteomes" id="UP000054524">
    <property type="component" value="Unassembled WGS sequence"/>
</dbReference>
<dbReference type="NCBIfam" id="TIGR00501">
    <property type="entry name" value="met_pdase_II"/>
    <property type="match status" value="1"/>
</dbReference>
<feature type="domain" description="Peptidase M24" evidence="10">
    <location>
        <begin position="31"/>
        <end position="238"/>
    </location>
</feature>
<dbReference type="GO" id="GO:0006508">
    <property type="term" value="P:proteolysis"/>
    <property type="evidence" value="ECO:0007669"/>
    <property type="project" value="UniProtKB-KW"/>
</dbReference>
<dbReference type="HOGENOM" id="CLU_015857_7_0_1"/>
<accession>H8ZF02</accession>
<evidence type="ECO:0000259" key="10">
    <source>
        <dbReference type="Pfam" id="PF00557"/>
    </source>
</evidence>
<dbReference type="Gene3D" id="1.10.10.10">
    <property type="entry name" value="Winged helix-like DNA-binding domain superfamily/Winged helix DNA-binding domain"/>
    <property type="match status" value="1"/>
</dbReference>
<accession>A0A086J119</accession>
<keyword evidence="6 9" id="KW-0645">Protease</keyword>
<dbReference type="InterPro" id="IPR050247">
    <property type="entry name" value="Met_Aminopeptidase_Type2"/>
</dbReference>
<dbReference type="EMBL" id="AKIJ01000004">
    <property type="protein sequence ID" value="KFG25837.1"/>
    <property type="molecule type" value="Genomic_DNA"/>
</dbReference>
<evidence type="ECO:0000256" key="7">
    <source>
        <dbReference type="ARBA" id="ARBA00022723"/>
    </source>
</evidence>
<dbReference type="InterPro" id="IPR036388">
    <property type="entry name" value="WH-like_DNA-bd_sf"/>
</dbReference>
<dbReference type="PROSITE" id="PS01202">
    <property type="entry name" value="MAP_2"/>
    <property type="match status" value="1"/>
</dbReference>
<dbReference type="Proteomes" id="UP000005622">
    <property type="component" value="Unassembled WGS sequence"/>
</dbReference>
<dbReference type="PRINTS" id="PR00599">
    <property type="entry name" value="MAPEPTIDASE"/>
</dbReference>
<dbReference type="SUPFAM" id="SSF55920">
    <property type="entry name" value="Creatinase/aminopeptidase"/>
    <property type="match status" value="1"/>
</dbReference>
<evidence type="ECO:0000313" key="13">
    <source>
        <dbReference type="Proteomes" id="UP000054524"/>
    </source>
</evidence>
<dbReference type="CDD" id="cd01088">
    <property type="entry name" value="MetAP2"/>
    <property type="match status" value="1"/>
</dbReference>
<dbReference type="GO" id="GO:0005737">
    <property type="term" value="C:cytoplasm"/>
    <property type="evidence" value="ECO:0007669"/>
    <property type="project" value="TreeGrafter"/>
</dbReference>
<evidence type="ECO:0000256" key="3">
    <source>
        <dbReference type="ARBA" id="ARBA00001954"/>
    </source>
</evidence>
<dbReference type="PANTHER" id="PTHR45777:SF2">
    <property type="entry name" value="METHIONINE AMINOPEPTIDASE 2"/>
    <property type="match status" value="1"/>
</dbReference>
<evidence type="ECO:0000256" key="2">
    <source>
        <dbReference type="ARBA" id="ARBA00001936"/>
    </source>
</evidence>
<sequence>MFPEVINRVEPPQMECILTNEQTGNMSPVECARIAARAHKMVRQNIQSVIQPGMTLLEIAEFIENGTRTVLGQGYNKGIGFPTGLSLNSCAAHDSPNPKSQPVVLTANDVLKVDFGTHVNGYIIDSAFTVCFNPDYNNLLLAARESVYECLKIAGPDAQIREIGEKAEEIIRSYEIEIGGRPVPIRPVTNLNGHSINQYKIHGGKYVPIIKNSGNKSRMQPGEFFAIETFATTGSGYVNEKGDCSHYMINNPHAHSALEGGKSLMKYIQNTFTTLPFCKRYIDQVENKSSDTYIKYLTKIGAIEDYPPLYDSPGSLVAQFEHTLFVNESGIEVLSRGDDY</sequence>
<dbReference type="Pfam" id="PF00557">
    <property type="entry name" value="Peptidase_M24"/>
    <property type="match status" value="1"/>
</dbReference>
<name>H8ZF02_NEMA1</name>
<evidence type="ECO:0000256" key="1">
    <source>
        <dbReference type="ARBA" id="ARBA00000294"/>
    </source>
</evidence>
<comment type="cofactor">
    <cofactor evidence="2">
        <name>Mn(2+)</name>
        <dbReference type="ChEBI" id="CHEBI:29035"/>
    </cofactor>
</comment>
<dbReference type="InterPro" id="IPR002468">
    <property type="entry name" value="Pept_M24A_MAP2"/>
</dbReference>
<comment type="function">
    <text evidence="9">Cotranslationally removes the N-terminal methionine from nascent proteins. The N-terminal methionine is often cleaved when the second residue in the primary sequence is small and uncharged (Met-Ala-, Cys, Gly, Pro, Ser, Thr, or Val).</text>
</comment>
<dbReference type="OrthoDB" id="7848262at2759"/>
<evidence type="ECO:0000313" key="12">
    <source>
        <dbReference type="EMBL" id="KFG25837.1"/>
    </source>
</evidence>
<dbReference type="GO" id="GO:0070006">
    <property type="term" value="F:metalloaminopeptidase activity"/>
    <property type="evidence" value="ECO:0007669"/>
    <property type="project" value="InterPro"/>
</dbReference>
<dbReference type="InterPro" id="IPR036390">
    <property type="entry name" value="WH_DNA-bd_sf"/>
</dbReference>
<evidence type="ECO:0000256" key="5">
    <source>
        <dbReference type="ARBA" id="ARBA00022490"/>
    </source>
</evidence>
<reference evidence="11" key="1">
    <citation type="submission" date="2011-03" db="EMBL/GenBank/DDBJ databases">
        <title>The Genome Sequence of Nematocida sp1 strain ERTm2.</title>
        <authorList>
            <consortium name="The Broad Institute Genome Sequencing Platform"/>
            <consortium name="The Broad Institute Genome Sequencing Center for Infectious Disease"/>
            <person name="Cuomo C."/>
            <person name="Troemel E."/>
            <person name="Young S.K."/>
            <person name="Zeng Q."/>
            <person name="Gargeya S."/>
            <person name="Fitzgerald M."/>
            <person name="Haas B."/>
            <person name="Abouelleil A."/>
            <person name="Alvarado L."/>
            <person name="Arachchi H.M."/>
            <person name="Berlin A."/>
            <person name="Brown A."/>
            <person name="Chapman S.B."/>
            <person name="Chen Z."/>
            <person name="Dunbar C."/>
            <person name="Freedman E."/>
            <person name="Gearin G."/>
            <person name="Gellesch M."/>
            <person name="Goldberg J."/>
            <person name="Griggs A."/>
            <person name="Gujja S."/>
            <person name="Heilman E.R."/>
            <person name="Heiman D."/>
            <person name="Howarth C."/>
            <person name="Larson L."/>
            <person name="Lui A."/>
            <person name="MacDonald P.J.P."/>
            <person name="Mehta T."/>
            <person name="Montmayeur A."/>
            <person name="Murphy C."/>
            <person name="Neiman D."/>
            <person name="Pearson M."/>
            <person name="Priest M."/>
            <person name="Roberts A."/>
            <person name="Saif S."/>
            <person name="Shea T."/>
            <person name="Shenoy N."/>
            <person name="Sisk P."/>
            <person name="Stolte C."/>
            <person name="Sykes S."/>
            <person name="White J."/>
            <person name="Yandava C."/>
            <person name="Wortman J."/>
            <person name="Nusbaum C."/>
            <person name="Birren B."/>
        </authorList>
    </citation>
    <scope>NUCLEOTIDE SEQUENCE</scope>
    <source>
        <strain evidence="11">ERTm2</strain>
    </source>
</reference>
<gene>
    <name evidence="11" type="ORF">NERG_02171</name>
    <name evidence="12" type="ORF">NESG_01824</name>
</gene>
<evidence type="ECO:0000313" key="11">
    <source>
        <dbReference type="EMBL" id="EHY64768.1"/>
    </source>
</evidence>
<dbReference type="InterPro" id="IPR036005">
    <property type="entry name" value="Creatinase/aminopeptidase-like"/>
</dbReference>
<reference evidence="12 13" key="3">
    <citation type="journal article" date="2014" name="Genome Announc.">
        <title>Genome Sequence of the Microsporidian Species Nematocida sp1 Strain ERTm6 (ATCC PRA-372).</title>
        <authorList>
            <person name="Bakowski M.A."/>
            <person name="Priest M."/>
            <person name="Young S."/>
            <person name="Cuomo C.A."/>
            <person name="Troemel E.R."/>
        </authorList>
    </citation>
    <scope>NUCLEOTIDE SEQUENCE [LARGE SCALE GENOMIC DNA]</scope>
    <source>
        <strain evidence="12 13">ERTm6</strain>
    </source>
</reference>
<comment type="cofactor">
    <cofactor evidence="9">
        <name>Co(2+)</name>
        <dbReference type="ChEBI" id="CHEBI:48828"/>
    </cofactor>
    <cofactor evidence="9">
        <name>Zn(2+)</name>
        <dbReference type="ChEBI" id="CHEBI:29105"/>
    </cofactor>
    <cofactor evidence="9">
        <name>Mn(2+)</name>
        <dbReference type="ChEBI" id="CHEBI:29035"/>
    </cofactor>
    <cofactor evidence="9">
        <name>Fe(2+)</name>
        <dbReference type="ChEBI" id="CHEBI:29033"/>
    </cofactor>
    <text evidence="9">Binds 2 divalent metal cations per subunit. Has a high-affinity and a low affinity metal-binding site. The true nature of the physiological cofactor is under debate. The enzyme is active with cobalt, zinc, manganese or divalent iron ions.</text>
</comment>
<dbReference type="GO" id="GO:0004239">
    <property type="term" value="F:initiator methionyl aminopeptidase activity"/>
    <property type="evidence" value="ECO:0007669"/>
    <property type="project" value="UniProtKB-EC"/>
</dbReference>
<dbReference type="Gene3D" id="3.90.230.10">
    <property type="entry name" value="Creatinase/methionine aminopeptidase superfamily"/>
    <property type="match status" value="1"/>
</dbReference>
<reference evidence="12" key="2">
    <citation type="submission" date="2012-10" db="EMBL/GenBank/DDBJ databases">
        <authorList>
            <consortium name="The Broad Institute Genome Sequencing Platform"/>
            <consortium name="The Broad Institute Genome Sequencing Center for Infectious Disease"/>
            <person name="Cuomo C."/>
            <person name="Troemel E."/>
            <person name="Walker B."/>
            <person name="Young S.K."/>
            <person name="Zeng Q."/>
            <person name="Gargeya S."/>
            <person name="Fitzgerald M."/>
            <person name="Haas B."/>
            <person name="Abouelleil A."/>
            <person name="Alvarado L."/>
            <person name="Arachchi H.M."/>
            <person name="Berlin A.M."/>
            <person name="Chapman S.B."/>
            <person name="Goldberg J."/>
            <person name="Griggs A."/>
            <person name="Gujja S."/>
            <person name="Hansen M."/>
            <person name="Howarth C."/>
            <person name="Imamovic A."/>
            <person name="Larimer J."/>
            <person name="McCowan C."/>
            <person name="Murphy C."/>
            <person name="Neiman D."/>
            <person name="Pearson M."/>
            <person name="Priest M."/>
            <person name="Roberts A."/>
            <person name="Saif S."/>
            <person name="Shea T."/>
            <person name="Sisk P."/>
            <person name="Sykes S."/>
            <person name="Wortman J."/>
            <person name="Nusbaum C."/>
            <person name="Birren B."/>
        </authorList>
    </citation>
    <scope>NUCLEOTIDE SEQUENCE</scope>
    <source>
        <strain evidence="12">ERTm6</strain>
    </source>
</reference>
<dbReference type="InterPro" id="IPR018349">
    <property type="entry name" value="Pept_M24A_MAP2_BS"/>
</dbReference>
<dbReference type="EMBL" id="JH604638">
    <property type="protein sequence ID" value="EHY64768.1"/>
    <property type="molecule type" value="Genomic_DNA"/>
</dbReference>
<dbReference type="AlphaFoldDB" id="H8ZF02"/>
<dbReference type="InterPro" id="IPR001714">
    <property type="entry name" value="Pept_M24_MAP"/>
</dbReference>
<keyword evidence="4 9" id="KW-0031">Aminopeptidase</keyword>
<keyword evidence="8" id="KW-0378">Hydrolase</keyword>
<evidence type="ECO:0000256" key="6">
    <source>
        <dbReference type="ARBA" id="ARBA00022670"/>
    </source>
</evidence>
<keyword evidence="13" id="KW-1185">Reference proteome</keyword>
<comment type="similarity">
    <text evidence="9">Belongs to the peptidase M24A family.</text>
</comment>